<name>A0A8T0G7Q9_CERPU</name>
<evidence type="ECO:0000256" key="1">
    <source>
        <dbReference type="ARBA" id="ARBA00010928"/>
    </source>
</evidence>
<evidence type="ECO:0000259" key="3">
    <source>
        <dbReference type="Pfam" id="PF22725"/>
    </source>
</evidence>
<dbReference type="InterPro" id="IPR055170">
    <property type="entry name" value="GFO_IDH_MocA-like_dom"/>
</dbReference>
<dbReference type="Pfam" id="PF22725">
    <property type="entry name" value="GFO_IDH_MocA_C3"/>
    <property type="match status" value="1"/>
</dbReference>
<dbReference type="InterPro" id="IPR000683">
    <property type="entry name" value="Gfo/Idh/MocA-like_OxRdtase_N"/>
</dbReference>
<gene>
    <name evidence="4" type="ORF">KC19_12G158100</name>
</gene>
<feature type="domain" description="Gfo/Idh/MocA-like oxidoreductase N-terminal" evidence="2">
    <location>
        <begin position="6"/>
        <end position="124"/>
    </location>
</feature>
<protein>
    <recommendedName>
        <fullName evidence="6">Gfo/Idh/MocA-like oxidoreductase N-terminal domain-containing protein</fullName>
    </recommendedName>
</protein>
<dbReference type="PANTHER" id="PTHR46368">
    <property type="match status" value="1"/>
</dbReference>
<organism evidence="4 5">
    <name type="scientific">Ceratodon purpureus</name>
    <name type="common">Fire moss</name>
    <name type="synonym">Dicranum purpureum</name>
    <dbReference type="NCBI Taxonomy" id="3225"/>
    <lineage>
        <taxon>Eukaryota</taxon>
        <taxon>Viridiplantae</taxon>
        <taxon>Streptophyta</taxon>
        <taxon>Embryophyta</taxon>
        <taxon>Bryophyta</taxon>
        <taxon>Bryophytina</taxon>
        <taxon>Bryopsida</taxon>
        <taxon>Dicranidae</taxon>
        <taxon>Pseudoditrichales</taxon>
        <taxon>Ditrichaceae</taxon>
        <taxon>Ceratodon</taxon>
    </lineage>
</organism>
<comment type="caution">
    <text evidence="4">The sequence shown here is derived from an EMBL/GenBank/DDBJ whole genome shotgun (WGS) entry which is preliminary data.</text>
</comment>
<feature type="domain" description="GFO/IDH/MocA-like oxidoreductase" evidence="3">
    <location>
        <begin position="144"/>
        <end position="264"/>
    </location>
</feature>
<reference evidence="4" key="1">
    <citation type="submission" date="2020-06" db="EMBL/GenBank/DDBJ databases">
        <title>WGS assembly of Ceratodon purpureus strain R40.</title>
        <authorList>
            <person name="Carey S.B."/>
            <person name="Jenkins J."/>
            <person name="Shu S."/>
            <person name="Lovell J.T."/>
            <person name="Sreedasyam A."/>
            <person name="Maumus F."/>
            <person name="Tiley G.P."/>
            <person name="Fernandez-Pozo N."/>
            <person name="Barry K."/>
            <person name="Chen C."/>
            <person name="Wang M."/>
            <person name="Lipzen A."/>
            <person name="Daum C."/>
            <person name="Saski C.A."/>
            <person name="Payton A.C."/>
            <person name="Mcbreen J.C."/>
            <person name="Conrad R.E."/>
            <person name="Kollar L.M."/>
            <person name="Olsson S."/>
            <person name="Huttunen S."/>
            <person name="Landis J.B."/>
            <person name="Wickett N.J."/>
            <person name="Johnson M.G."/>
            <person name="Rensing S.A."/>
            <person name="Grimwood J."/>
            <person name="Schmutz J."/>
            <person name="Mcdaniel S.F."/>
        </authorList>
    </citation>
    <scope>NUCLEOTIDE SEQUENCE</scope>
    <source>
        <strain evidence="4">R40</strain>
    </source>
</reference>
<evidence type="ECO:0008006" key="6">
    <source>
        <dbReference type="Google" id="ProtNLM"/>
    </source>
</evidence>
<dbReference type="PANTHER" id="PTHR46368:SF4">
    <property type="entry name" value="OS10G0403700 PROTEIN"/>
    <property type="match status" value="1"/>
</dbReference>
<dbReference type="SUPFAM" id="SSF55347">
    <property type="entry name" value="Glyceraldehyde-3-phosphate dehydrogenase-like, C-terminal domain"/>
    <property type="match status" value="1"/>
</dbReference>
<dbReference type="InterPro" id="IPR036291">
    <property type="entry name" value="NAD(P)-bd_dom_sf"/>
</dbReference>
<accession>A0A8T0G7Q9</accession>
<dbReference type="Gene3D" id="3.40.50.720">
    <property type="entry name" value="NAD(P)-binding Rossmann-like Domain"/>
    <property type="match status" value="1"/>
</dbReference>
<evidence type="ECO:0000313" key="4">
    <source>
        <dbReference type="EMBL" id="KAG0555283.1"/>
    </source>
</evidence>
<dbReference type="GO" id="GO:0000166">
    <property type="term" value="F:nucleotide binding"/>
    <property type="evidence" value="ECO:0007669"/>
    <property type="project" value="InterPro"/>
</dbReference>
<keyword evidence="5" id="KW-1185">Reference proteome</keyword>
<dbReference type="Gene3D" id="3.30.360.10">
    <property type="entry name" value="Dihydrodipicolinate Reductase, domain 2"/>
    <property type="match status" value="1"/>
</dbReference>
<comment type="similarity">
    <text evidence="1">Belongs to the Gfo/Idh/MocA family.</text>
</comment>
<dbReference type="Proteomes" id="UP000822688">
    <property type="component" value="Chromosome 12"/>
</dbReference>
<dbReference type="EMBL" id="CM026433">
    <property type="protein sequence ID" value="KAG0555283.1"/>
    <property type="molecule type" value="Genomic_DNA"/>
</dbReference>
<dbReference type="AlphaFoldDB" id="A0A8T0G7Q9"/>
<dbReference type="Pfam" id="PF01408">
    <property type="entry name" value="GFO_IDH_MocA"/>
    <property type="match status" value="1"/>
</dbReference>
<sequence>MAGEVKFGILSCANIARTLISAMKLLPEVKIHAIASRSLDKVQSFAAANDVPKETKLYGSYEELLDDDEVDALYVPLPTGLHVEWVLKAAAKKKHILIEKPPAHTVKELDVMLEALQKNGLQYMDGTMWMHHPRTHKMEAVLHDSSTIGRICEVHSTFNYSAEVAYRRKGGLSADVRGNPNLDGLGALGDIGWYCVRGILWAYDYEMPKSVTAHPGASYNEKGVIVSCGATFVWEDGRTATFTTSFNTGHVMKLLVVGVNGSLENDDFVLPARADRAGFKVVSNTSWKDVLGGWNRTEDVQEVTLEIPQEAHMVREFARLVASIRDGSGAVEPRWAEISRKTQVLLDAVKESIENGLKTIDV</sequence>
<evidence type="ECO:0000313" key="5">
    <source>
        <dbReference type="Proteomes" id="UP000822688"/>
    </source>
</evidence>
<dbReference type="SUPFAM" id="SSF51735">
    <property type="entry name" value="NAD(P)-binding Rossmann-fold domains"/>
    <property type="match status" value="1"/>
</dbReference>
<evidence type="ECO:0000259" key="2">
    <source>
        <dbReference type="Pfam" id="PF01408"/>
    </source>
</evidence>
<proteinExistence type="inferred from homology"/>